<dbReference type="InterPro" id="IPR003109">
    <property type="entry name" value="GoLoco_motif"/>
</dbReference>
<dbReference type="InterPro" id="IPR042888">
    <property type="entry name" value="GPSM3"/>
</dbReference>
<keyword evidence="3" id="KW-1185">Reference proteome</keyword>
<dbReference type="PANTHER" id="PTHR47617:SF1">
    <property type="entry name" value="G-PROTEIN-SIGNALING MODULATOR 3"/>
    <property type="match status" value="1"/>
</dbReference>
<reference evidence="2" key="3">
    <citation type="submission" date="2025-09" db="UniProtKB">
        <authorList>
            <consortium name="Ensembl"/>
        </authorList>
    </citation>
    <scope>IDENTIFICATION</scope>
</reference>
<dbReference type="Proteomes" id="UP000694620">
    <property type="component" value="Chromosome 1"/>
</dbReference>
<name>A0A8C4X2U4_ERPCA</name>
<dbReference type="Gene3D" id="1.25.40.10">
    <property type="entry name" value="Tetratricopeptide repeat domain"/>
    <property type="match status" value="2"/>
</dbReference>
<feature type="region of interest" description="Disordered" evidence="1">
    <location>
        <begin position="168"/>
        <end position="199"/>
    </location>
</feature>
<dbReference type="Ensembl" id="ENSECRT00000000691.1">
    <property type="protein sequence ID" value="ENSECRP00000000678.1"/>
    <property type="gene ID" value="ENSECRG00000000416.1"/>
</dbReference>
<dbReference type="PROSITE" id="PS50877">
    <property type="entry name" value="GOLOCO"/>
    <property type="match status" value="4"/>
</dbReference>
<dbReference type="InterPro" id="IPR011990">
    <property type="entry name" value="TPR-like_helical_dom_sf"/>
</dbReference>
<reference evidence="2" key="1">
    <citation type="submission" date="2021-06" db="EMBL/GenBank/DDBJ databases">
        <authorList>
            <consortium name="Wellcome Sanger Institute Data Sharing"/>
        </authorList>
    </citation>
    <scope>NUCLEOTIDE SEQUENCE [LARGE SCALE GENOMIC DNA]</scope>
</reference>
<organism evidence="2 3">
    <name type="scientific">Erpetoichthys calabaricus</name>
    <name type="common">Rope fish</name>
    <name type="synonym">Calamoichthys calabaricus</name>
    <dbReference type="NCBI Taxonomy" id="27687"/>
    <lineage>
        <taxon>Eukaryota</taxon>
        <taxon>Metazoa</taxon>
        <taxon>Chordata</taxon>
        <taxon>Craniata</taxon>
        <taxon>Vertebrata</taxon>
        <taxon>Euteleostomi</taxon>
        <taxon>Actinopterygii</taxon>
        <taxon>Polypteriformes</taxon>
        <taxon>Polypteridae</taxon>
        <taxon>Erpetoichthys</taxon>
    </lineage>
</organism>
<dbReference type="Pfam" id="PF02188">
    <property type="entry name" value="GoLoco"/>
    <property type="match status" value="3"/>
</dbReference>
<dbReference type="PANTHER" id="PTHR47617">
    <property type="entry name" value="G-PROTEIN SIGNALING MODULATOR 3"/>
    <property type="match status" value="1"/>
</dbReference>
<dbReference type="GO" id="GO:0050727">
    <property type="term" value="P:regulation of inflammatory response"/>
    <property type="evidence" value="ECO:0007669"/>
    <property type="project" value="InterPro"/>
</dbReference>
<evidence type="ECO:0000313" key="3">
    <source>
        <dbReference type="Proteomes" id="UP000694620"/>
    </source>
</evidence>
<evidence type="ECO:0000313" key="2">
    <source>
        <dbReference type="Ensembl" id="ENSECRP00000000678.1"/>
    </source>
</evidence>
<proteinExistence type="predicted"/>
<dbReference type="AlphaFoldDB" id="A0A8C4X2U4"/>
<dbReference type="GO" id="GO:0030695">
    <property type="term" value="F:GTPase regulator activity"/>
    <property type="evidence" value="ECO:0007669"/>
    <property type="project" value="InterPro"/>
</dbReference>
<reference evidence="2" key="2">
    <citation type="submission" date="2025-08" db="UniProtKB">
        <authorList>
            <consortium name="Ensembl"/>
        </authorList>
    </citation>
    <scope>IDENTIFICATION</scope>
</reference>
<accession>A0A8C4X2U4</accession>
<sequence length="461" mass="51570">MNTGRPKDWLLMISQGMDEGQKSEVAGTESIKSALDEAEAMQGCHLSEFCGGSGISEKDQGTDHEKEEEEFVLYQELVEKESDLTLDSGTVSLAYEEAVKDSAEALGKSEMCKAGEDNVLSENNLEDISEDANDPAKKDSIIKETVRNEDDMGQITKEVDTVNCDKTEAGMPSEKEASELDIKEKRMADSDAEEVTKKTVSHNLNSTEVAEMEGKVGLADLSSVSTNDETSCTLATEERSAGLDHLKAPGQSLSSSDSFKAHRLTPDFPDALIDLLVQFQSRRLNDQRCSFRRERDEMRKRRCYSEPSTPQGLHKVFFSSMTSLQTEEFFEMLASTQGRRLDDQRAELKEPPPPPPSPPLEFHPIRRMSQFISRASARMKEDSPLIPVKENLPPKKDPDEELYSMILSYQVQGRIDDQRSVPPGPVDDEDFFSLLLRVQGGRMEEQRVEMPANLLRRVNST</sequence>
<gene>
    <name evidence="2" type="primary">LOC114651737</name>
</gene>
<protein>
    <submittedName>
        <fullName evidence="2">Uncharacterized LOC114651737</fullName>
    </submittedName>
</protein>
<dbReference type="SMART" id="SM00390">
    <property type="entry name" value="GoLoco"/>
    <property type="match status" value="4"/>
</dbReference>
<evidence type="ECO:0000256" key="1">
    <source>
        <dbReference type="SAM" id="MobiDB-lite"/>
    </source>
</evidence>
<dbReference type="GeneTree" id="ENSGT00940000166061"/>
<feature type="compositionally biased region" description="Basic and acidic residues" evidence="1">
    <location>
        <begin position="168"/>
        <end position="197"/>
    </location>
</feature>